<proteinExistence type="predicted"/>
<accession>A0A6G5AEZ8</accession>
<keyword evidence="1" id="KW-0812">Transmembrane</keyword>
<sequence length="124" mass="14224">MPYHHAVWLSHYLHANDVALWCHVTLLKWAIMEYAHPYLEQRRRVKRLSKKPKPTKAAMTRLFCPLLLITTVICEIFAAACSHSRSQQHECAVIYSPILNLGGCLLALYAVMALHARAQVLQVY</sequence>
<dbReference type="EMBL" id="GIKN01007221">
    <property type="protein sequence ID" value="NIE49494.1"/>
    <property type="molecule type" value="Transcribed_RNA"/>
</dbReference>
<feature type="transmembrane region" description="Helical" evidence="1">
    <location>
        <begin position="60"/>
        <end position="80"/>
    </location>
</feature>
<feature type="transmembrane region" description="Helical" evidence="1">
    <location>
        <begin position="92"/>
        <end position="114"/>
    </location>
</feature>
<name>A0A6G5AEZ8_RHIMP</name>
<dbReference type="AlphaFoldDB" id="A0A6G5AEZ8"/>
<keyword evidence="1" id="KW-1133">Transmembrane helix</keyword>
<organism evidence="2">
    <name type="scientific">Rhipicephalus microplus</name>
    <name type="common">Cattle tick</name>
    <name type="synonym">Boophilus microplus</name>
    <dbReference type="NCBI Taxonomy" id="6941"/>
    <lineage>
        <taxon>Eukaryota</taxon>
        <taxon>Metazoa</taxon>
        <taxon>Ecdysozoa</taxon>
        <taxon>Arthropoda</taxon>
        <taxon>Chelicerata</taxon>
        <taxon>Arachnida</taxon>
        <taxon>Acari</taxon>
        <taxon>Parasitiformes</taxon>
        <taxon>Ixodida</taxon>
        <taxon>Ixodoidea</taxon>
        <taxon>Ixodidae</taxon>
        <taxon>Rhipicephalinae</taxon>
        <taxon>Rhipicephalus</taxon>
        <taxon>Boophilus</taxon>
    </lineage>
</organism>
<reference evidence="2" key="1">
    <citation type="submission" date="2020-03" db="EMBL/GenBank/DDBJ databases">
        <title>A transcriptome and proteome of the tick Rhipicephalus microplus shaped by the genetic composition of its hosts and developmental stage.</title>
        <authorList>
            <person name="Garcia G.R."/>
            <person name="Ribeiro J.M.C."/>
            <person name="Maruyama S.R."/>
            <person name="Gardinasse L.G."/>
            <person name="Nelson K."/>
            <person name="Ferreira B.R."/>
            <person name="Andrade T.G."/>
            <person name="Santos I.K.F.M."/>
        </authorList>
    </citation>
    <scope>NUCLEOTIDE SEQUENCE</scope>
    <source>
        <strain evidence="2">NSGR</strain>
        <tissue evidence="2">Salivary glands</tissue>
    </source>
</reference>
<evidence type="ECO:0000256" key="1">
    <source>
        <dbReference type="SAM" id="Phobius"/>
    </source>
</evidence>
<evidence type="ECO:0000313" key="2">
    <source>
        <dbReference type="EMBL" id="NIE49494.1"/>
    </source>
</evidence>
<keyword evidence="1" id="KW-0472">Membrane</keyword>
<protein>
    <submittedName>
        <fullName evidence="2">Uncharacterized protein</fullName>
    </submittedName>
</protein>